<comment type="subcellular location">
    <subcellularLocation>
        <location evidence="2">Endoplasmic reticulum membrane</location>
    </subcellularLocation>
</comment>
<evidence type="ECO:0000256" key="14">
    <source>
        <dbReference type="SAM" id="Phobius"/>
    </source>
</evidence>
<evidence type="ECO:0000256" key="1">
    <source>
        <dbReference type="ARBA" id="ARBA00001971"/>
    </source>
</evidence>
<feature type="chain" id="PRO_5035468436" evidence="15">
    <location>
        <begin position="23"/>
        <end position="800"/>
    </location>
</feature>
<dbReference type="InterPro" id="IPR036396">
    <property type="entry name" value="Cyt_P450_sf"/>
</dbReference>
<keyword evidence="14" id="KW-1133">Transmembrane helix</keyword>
<comment type="similarity">
    <text evidence="3">Belongs to the cytochrome P450 family.</text>
</comment>
<keyword evidence="6" id="KW-0256">Endoplasmic reticulum</keyword>
<dbReference type="PRINTS" id="PR00463">
    <property type="entry name" value="EP450I"/>
</dbReference>
<evidence type="ECO:0000313" key="17">
    <source>
        <dbReference type="Proteomes" id="UP000838412"/>
    </source>
</evidence>
<dbReference type="InterPro" id="IPR017972">
    <property type="entry name" value="Cyt_P450_CS"/>
</dbReference>
<dbReference type="SUPFAM" id="SSF48264">
    <property type="entry name" value="Cytochrome P450"/>
    <property type="match status" value="1"/>
</dbReference>
<dbReference type="PANTHER" id="PTHR24302:SF15">
    <property type="entry name" value="FATTY-ACID PEROXYGENASE"/>
    <property type="match status" value="1"/>
</dbReference>
<keyword evidence="7" id="KW-0560">Oxidoreductase</keyword>
<comment type="function">
    <text evidence="11">Cytochromes P450 are a group of heme-thiolate monooxygenases. They oxidize a variety of structurally unrelated compounds, including steroids, fatty acids, and xenobiotics.</text>
</comment>
<gene>
    <name evidence="16" type="primary">CYP3A7</name>
    <name evidence="16" type="ORF">BLAG_LOCUS7064</name>
</gene>
<evidence type="ECO:0000256" key="11">
    <source>
        <dbReference type="ARBA" id="ARBA00043906"/>
    </source>
</evidence>
<feature type="binding site" description="axial binding residue" evidence="12">
    <location>
        <position position="745"/>
    </location>
    <ligand>
        <name>heme</name>
        <dbReference type="ChEBI" id="CHEBI:30413"/>
    </ligand>
    <ligandPart>
        <name>Fe</name>
        <dbReference type="ChEBI" id="CHEBI:18248"/>
    </ligandPart>
</feature>
<reference evidence="16" key="1">
    <citation type="submission" date="2022-01" db="EMBL/GenBank/DDBJ databases">
        <authorList>
            <person name="Braso-Vives M."/>
        </authorList>
    </citation>
    <scope>NUCLEOTIDE SEQUENCE</scope>
</reference>
<dbReference type="InterPro" id="IPR001128">
    <property type="entry name" value="Cyt_P450"/>
</dbReference>
<dbReference type="Proteomes" id="UP000838412">
    <property type="component" value="Chromosome 14"/>
</dbReference>
<evidence type="ECO:0000256" key="2">
    <source>
        <dbReference type="ARBA" id="ARBA00004586"/>
    </source>
</evidence>
<keyword evidence="8 12" id="KW-0408">Iron</keyword>
<protein>
    <submittedName>
        <fullName evidence="16">CYP3A7 protein</fullName>
    </submittedName>
</protein>
<dbReference type="PANTHER" id="PTHR24302">
    <property type="entry name" value="CYTOCHROME P450 FAMILY 3"/>
    <property type="match status" value="1"/>
</dbReference>
<dbReference type="GO" id="GO:0008395">
    <property type="term" value="F:steroid hydroxylase activity"/>
    <property type="evidence" value="ECO:0007669"/>
    <property type="project" value="TreeGrafter"/>
</dbReference>
<evidence type="ECO:0000256" key="3">
    <source>
        <dbReference type="ARBA" id="ARBA00010617"/>
    </source>
</evidence>
<keyword evidence="5 12" id="KW-0479">Metal-binding</keyword>
<sequence length="800" mass="88598">MNRATLTAVFVLLAVYSGSVSGDLWCPVDCPDVHGTVIVSTTSELAVYTCNTREDCSVSPNTKPYTTTVHVPLLDMSGQYECWVKRQSHVPIQLNYTSIDLAEGQVSNDSCLQLADESSARRAGVIKADLECKSHPAARCKHPNQNQHVSLELVPLEMADAQVYCGQLEFSNCTSGKLCQAFCPASSGNGTTYIIWDKYWNEVYNCKVGQDCKIPDSMKHPGNTILSVPVHEGGVYECQINDFGNVTSTNITIKAPPSEDEKENKTTEAGQTATPSLPPHTVVETTTGSQLAKVARAKLSGRAGITPSAVEISGNPRWYLVWPYSTFKKMGIPGPKPIPLLGNYLEYGKGAHLFDKECYEKYNKVYGYFEGRTPNLMVGDLELIKEITVKEINKFTNRRTFDGQGEIFDQAMTSLKDADWKRVRSAITPTFSSGKLKQMAVQVGRCADGLVAGMAENEQKGTSFDVKRLAGGYTMDVISSTGFGVDVDSLNNPDHPLVTSAISFFDFNFYNPLIILIFVFPSLAGVLARFGVTFFSKKALDYFSQAVDTAISMREGQATGTDKKAVDLLQLMLQAHNEELDKKGANDVAKHGISSMEIKGNAIVLWVAGYETTANTLTLTLYNLAVHQEIQDKVIEELDDLLDKRGKLDYEAVHELPYLDMCISETLRMYPAAMRFDRICKEDTEVKGLHIPAGMIVNVPVYPIHYDPDIWPEPEKFKPERFTKEEKESRDQYAYLPFGAGPRNCVGMRLAQLELKFALAKVLQKFRVVTCDKTPIPVKLQNTLGNQIEDAVILKVEART</sequence>
<keyword evidence="4 12" id="KW-0349">Heme</keyword>
<evidence type="ECO:0000256" key="15">
    <source>
        <dbReference type="SAM" id="SignalP"/>
    </source>
</evidence>
<dbReference type="Gene3D" id="1.10.630.10">
    <property type="entry name" value="Cytochrome P450"/>
    <property type="match status" value="1"/>
</dbReference>
<name>A0A8J9YZC9_BRALA</name>
<keyword evidence="17" id="KW-1185">Reference proteome</keyword>
<dbReference type="PROSITE" id="PS00086">
    <property type="entry name" value="CYTOCHROME_P450"/>
    <property type="match status" value="1"/>
</dbReference>
<evidence type="ECO:0000256" key="12">
    <source>
        <dbReference type="PIRSR" id="PIRSR602401-1"/>
    </source>
</evidence>
<comment type="cofactor">
    <cofactor evidence="1 12">
        <name>heme</name>
        <dbReference type="ChEBI" id="CHEBI:30413"/>
    </cofactor>
</comment>
<dbReference type="InterPro" id="IPR050705">
    <property type="entry name" value="Cytochrome_P450_3A"/>
</dbReference>
<dbReference type="InterPro" id="IPR002401">
    <property type="entry name" value="Cyt_P450_E_grp-I"/>
</dbReference>
<evidence type="ECO:0000256" key="5">
    <source>
        <dbReference type="ARBA" id="ARBA00022723"/>
    </source>
</evidence>
<dbReference type="EMBL" id="OV696699">
    <property type="protein sequence ID" value="CAH1244425.1"/>
    <property type="molecule type" value="Genomic_DNA"/>
</dbReference>
<evidence type="ECO:0000256" key="7">
    <source>
        <dbReference type="ARBA" id="ARBA00023002"/>
    </source>
</evidence>
<evidence type="ECO:0000256" key="6">
    <source>
        <dbReference type="ARBA" id="ARBA00022824"/>
    </source>
</evidence>
<evidence type="ECO:0000256" key="10">
    <source>
        <dbReference type="ARBA" id="ARBA00023136"/>
    </source>
</evidence>
<evidence type="ECO:0000313" key="16">
    <source>
        <dbReference type="EMBL" id="CAH1244425.1"/>
    </source>
</evidence>
<keyword evidence="15" id="KW-0732">Signal</keyword>
<feature type="transmembrane region" description="Helical" evidence="14">
    <location>
        <begin position="509"/>
        <end position="528"/>
    </location>
</feature>
<dbReference type="OrthoDB" id="1470350at2759"/>
<evidence type="ECO:0000256" key="13">
    <source>
        <dbReference type="SAM" id="MobiDB-lite"/>
    </source>
</evidence>
<dbReference type="GO" id="GO:0005506">
    <property type="term" value="F:iron ion binding"/>
    <property type="evidence" value="ECO:0007669"/>
    <property type="project" value="InterPro"/>
</dbReference>
<evidence type="ECO:0000256" key="4">
    <source>
        <dbReference type="ARBA" id="ARBA00022617"/>
    </source>
</evidence>
<keyword evidence="9" id="KW-0503">Monooxygenase</keyword>
<organism evidence="16 17">
    <name type="scientific">Branchiostoma lanceolatum</name>
    <name type="common">Common lancelet</name>
    <name type="synonym">Amphioxus lanceolatum</name>
    <dbReference type="NCBI Taxonomy" id="7740"/>
    <lineage>
        <taxon>Eukaryota</taxon>
        <taxon>Metazoa</taxon>
        <taxon>Chordata</taxon>
        <taxon>Cephalochordata</taxon>
        <taxon>Leptocardii</taxon>
        <taxon>Amphioxiformes</taxon>
        <taxon>Branchiostomatidae</taxon>
        <taxon>Branchiostoma</taxon>
    </lineage>
</organism>
<dbReference type="GO" id="GO:0020037">
    <property type="term" value="F:heme binding"/>
    <property type="evidence" value="ECO:0007669"/>
    <property type="project" value="InterPro"/>
</dbReference>
<proteinExistence type="inferred from homology"/>
<dbReference type="AlphaFoldDB" id="A0A8J9YZC9"/>
<accession>A0A8J9YZC9</accession>
<evidence type="ECO:0000256" key="9">
    <source>
        <dbReference type="ARBA" id="ARBA00023033"/>
    </source>
</evidence>
<keyword evidence="14" id="KW-0812">Transmembrane</keyword>
<dbReference type="Pfam" id="PF00067">
    <property type="entry name" value="p450"/>
    <property type="match status" value="1"/>
</dbReference>
<dbReference type="CDD" id="cd11055">
    <property type="entry name" value="CYP3A-like"/>
    <property type="match status" value="1"/>
</dbReference>
<feature type="compositionally biased region" description="Basic and acidic residues" evidence="13">
    <location>
        <begin position="257"/>
        <end position="266"/>
    </location>
</feature>
<dbReference type="FunFam" id="1.10.630.10:FF:000003">
    <property type="entry name" value="cytochrome P450 3A12-like isoform X2"/>
    <property type="match status" value="1"/>
</dbReference>
<feature type="region of interest" description="Disordered" evidence="13">
    <location>
        <begin position="253"/>
        <end position="280"/>
    </location>
</feature>
<feature type="signal peptide" evidence="15">
    <location>
        <begin position="1"/>
        <end position="22"/>
    </location>
</feature>
<dbReference type="PRINTS" id="PR00385">
    <property type="entry name" value="P450"/>
</dbReference>
<dbReference type="GO" id="GO:0005789">
    <property type="term" value="C:endoplasmic reticulum membrane"/>
    <property type="evidence" value="ECO:0007669"/>
    <property type="project" value="UniProtKB-SubCell"/>
</dbReference>
<dbReference type="GO" id="GO:0016705">
    <property type="term" value="F:oxidoreductase activity, acting on paired donors, with incorporation or reduction of molecular oxygen"/>
    <property type="evidence" value="ECO:0007669"/>
    <property type="project" value="InterPro"/>
</dbReference>
<keyword evidence="10 14" id="KW-0472">Membrane</keyword>
<evidence type="ECO:0000256" key="8">
    <source>
        <dbReference type="ARBA" id="ARBA00023004"/>
    </source>
</evidence>